<dbReference type="InterPro" id="IPR013216">
    <property type="entry name" value="Methyltransf_11"/>
</dbReference>
<feature type="domain" description="Methyltransferase type 11" evidence="1">
    <location>
        <begin position="46"/>
        <end position="140"/>
    </location>
</feature>
<dbReference type="KEGG" id="vpy:HZI73_04910"/>
<dbReference type="EMBL" id="CP058649">
    <property type="protein sequence ID" value="QUI21673.1"/>
    <property type="molecule type" value="Genomic_DNA"/>
</dbReference>
<accession>A0A8J8SFW7</accession>
<dbReference type="PANTHER" id="PTHR43861">
    <property type="entry name" value="TRANS-ACONITATE 2-METHYLTRANSFERASE-RELATED"/>
    <property type="match status" value="1"/>
</dbReference>
<dbReference type="RefSeq" id="WP_212697143.1">
    <property type="nucleotide sequence ID" value="NZ_CP058649.1"/>
</dbReference>
<dbReference type="PANTHER" id="PTHR43861:SF1">
    <property type="entry name" value="TRANS-ACONITATE 2-METHYLTRANSFERASE"/>
    <property type="match status" value="1"/>
</dbReference>
<dbReference type="AlphaFoldDB" id="A0A8J8SFW7"/>
<keyword evidence="2" id="KW-0808">Transferase</keyword>
<name>A0A8J8SFW7_9FIRM</name>
<gene>
    <name evidence="2" type="ORF">HZI73_04910</name>
</gene>
<keyword evidence="2" id="KW-0489">Methyltransferase</keyword>
<reference evidence="2" key="1">
    <citation type="submission" date="2020-07" db="EMBL/GenBank/DDBJ databases">
        <title>Vallitalea pronyensis genome.</title>
        <authorList>
            <person name="Postec A."/>
        </authorList>
    </citation>
    <scope>NUCLEOTIDE SEQUENCE</scope>
    <source>
        <strain evidence="2">FatNI3</strain>
    </source>
</reference>
<organism evidence="2 3">
    <name type="scientific">Vallitalea pronyensis</name>
    <dbReference type="NCBI Taxonomy" id="1348613"/>
    <lineage>
        <taxon>Bacteria</taxon>
        <taxon>Bacillati</taxon>
        <taxon>Bacillota</taxon>
        <taxon>Clostridia</taxon>
        <taxon>Lachnospirales</taxon>
        <taxon>Vallitaleaceae</taxon>
        <taxon>Vallitalea</taxon>
    </lineage>
</organism>
<dbReference type="Pfam" id="PF08241">
    <property type="entry name" value="Methyltransf_11"/>
    <property type="match status" value="1"/>
</dbReference>
<evidence type="ECO:0000313" key="2">
    <source>
        <dbReference type="EMBL" id="QUI21673.1"/>
    </source>
</evidence>
<dbReference type="InterPro" id="IPR029063">
    <property type="entry name" value="SAM-dependent_MTases_sf"/>
</dbReference>
<dbReference type="Proteomes" id="UP000683246">
    <property type="component" value="Chromosome"/>
</dbReference>
<dbReference type="SUPFAM" id="SSF53335">
    <property type="entry name" value="S-adenosyl-L-methionine-dependent methyltransferases"/>
    <property type="match status" value="1"/>
</dbReference>
<keyword evidence="3" id="KW-1185">Reference proteome</keyword>
<protein>
    <submittedName>
        <fullName evidence="2">Methyltransferase domain-containing protein</fullName>
    </submittedName>
</protein>
<dbReference type="CDD" id="cd02440">
    <property type="entry name" value="AdoMet_MTases"/>
    <property type="match status" value="1"/>
</dbReference>
<dbReference type="GO" id="GO:0032259">
    <property type="term" value="P:methylation"/>
    <property type="evidence" value="ECO:0007669"/>
    <property type="project" value="UniProtKB-KW"/>
</dbReference>
<evidence type="ECO:0000259" key="1">
    <source>
        <dbReference type="Pfam" id="PF08241"/>
    </source>
</evidence>
<dbReference type="GO" id="GO:0008757">
    <property type="term" value="F:S-adenosylmethionine-dependent methyltransferase activity"/>
    <property type="evidence" value="ECO:0007669"/>
    <property type="project" value="InterPro"/>
</dbReference>
<evidence type="ECO:0000313" key="3">
    <source>
        <dbReference type="Proteomes" id="UP000683246"/>
    </source>
</evidence>
<proteinExistence type="predicted"/>
<sequence>MKNISNEWDNASKEWIDCVEINHYRKNILIPETLKMLGKVKGKKLIDIGCGEGGYSRLLAEKGACVVGVDYSQELINEAIKRKATYDIQYYVKDACYLEGIENEYFDLAISTMCLIAFEDLQSAMKELYRVLKPGGECVISILHPCFTREDYFSEGAYTESLSQFFGKPITFWHKTLSKTINYMIKAGFKLELLSEPILDNKNTNRKDDKFSTPMFLLVKLKK</sequence>
<dbReference type="Gene3D" id="3.40.50.150">
    <property type="entry name" value="Vaccinia Virus protein VP39"/>
    <property type="match status" value="1"/>
</dbReference>